<evidence type="ECO:0000313" key="2">
    <source>
        <dbReference type="EMBL" id="KAK1305396.1"/>
    </source>
</evidence>
<comment type="caution">
    <text evidence="2">The sequence shown here is derived from an EMBL/GenBank/DDBJ whole genome shotgun (WGS) entry which is preliminary data.</text>
</comment>
<feature type="compositionally biased region" description="Polar residues" evidence="1">
    <location>
        <begin position="21"/>
        <end position="33"/>
    </location>
</feature>
<sequence length="233" mass="27039">MAPEAKSAEATPTLRTKRQTHFQCSLQRPSRSPHQVFVDTGDSLSHNTSSTKIYQCRWTQGGNFSLFTVGNRFYHGNNNNKIERCMTVPTPYMFLVRCIKAAMADKGVLLMKRTSTAPSSAPPVEMVLKTRYKPEKKAKALRRRKMRESLVEAEMELVGEMRRRVLAEDEEGSVKEELTVREMARGQLRDRQRRWRETHYETIIKDTPPRRHSEFHRSDGQNTADSRHNFLVE</sequence>
<reference evidence="2" key="2">
    <citation type="submission" date="2023-06" db="EMBL/GenBank/DDBJ databases">
        <authorList>
            <person name="Ma L."/>
            <person name="Liu K.-W."/>
            <person name="Li Z."/>
            <person name="Hsiao Y.-Y."/>
            <person name="Qi Y."/>
            <person name="Fu T."/>
            <person name="Tang G."/>
            <person name="Zhang D."/>
            <person name="Sun W.-H."/>
            <person name="Liu D.-K."/>
            <person name="Li Y."/>
            <person name="Chen G.-Z."/>
            <person name="Liu X.-D."/>
            <person name="Liao X.-Y."/>
            <person name="Jiang Y.-T."/>
            <person name="Yu X."/>
            <person name="Hao Y."/>
            <person name="Huang J."/>
            <person name="Zhao X.-W."/>
            <person name="Ke S."/>
            <person name="Chen Y.-Y."/>
            <person name="Wu W.-L."/>
            <person name="Hsu J.-L."/>
            <person name="Lin Y.-F."/>
            <person name="Huang M.-D."/>
            <person name="Li C.-Y."/>
            <person name="Huang L."/>
            <person name="Wang Z.-W."/>
            <person name="Zhao X."/>
            <person name="Zhong W.-Y."/>
            <person name="Peng D.-H."/>
            <person name="Ahmad S."/>
            <person name="Lan S."/>
            <person name="Zhang J.-S."/>
            <person name="Tsai W.-C."/>
            <person name="Van De Peer Y."/>
            <person name="Liu Z.-J."/>
        </authorList>
    </citation>
    <scope>NUCLEOTIDE SEQUENCE</scope>
    <source>
        <strain evidence="2">CP</strain>
        <tissue evidence="2">Leaves</tissue>
    </source>
</reference>
<evidence type="ECO:0000256" key="1">
    <source>
        <dbReference type="SAM" id="MobiDB-lite"/>
    </source>
</evidence>
<protein>
    <submittedName>
        <fullName evidence="2">Uncharacterized protein</fullName>
    </submittedName>
</protein>
<keyword evidence="3" id="KW-1185">Reference proteome</keyword>
<organism evidence="2 3">
    <name type="scientific">Acorus calamus</name>
    <name type="common">Sweet flag</name>
    <dbReference type="NCBI Taxonomy" id="4465"/>
    <lineage>
        <taxon>Eukaryota</taxon>
        <taxon>Viridiplantae</taxon>
        <taxon>Streptophyta</taxon>
        <taxon>Embryophyta</taxon>
        <taxon>Tracheophyta</taxon>
        <taxon>Spermatophyta</taxon>
        <taxon>Magnoliopsida</taxon>
        <taxon>Liliopsida</taxon>
        <taxon>Acoraceae</taxon>
        <taxon>Acorus</taxon>
    </lineage>
</organism>
<gene>
    <name evidence="2" type="ORF">QJS10_CPB11g01817</name>
</gene>
<proteinExistence type="predicted"/>
<reference evidence="2" key="1">
    <citation type="journal article" date="2023" name="Nat. Commun.">
        <title>Diploid and tetraploid genomes of Acorus and the evolution of monocots.</title>
        <authorList>
            <person name="Ma L."/>
            <person name="Liu K.W."/>
            <person name="Li Z."/>
            <person name="Hsiao Y.Y."/>
            <person name="Qi Y."/>
            <person name="Fu T."/>
            <person name="Tang G.D."/>
            <person name="Zhang D."/>
            <person name="Sun W.H."/>
            <person name="Liu D.K."/>
            <person name="Li Y."/>
            <person name="Chen G.Z."/>
            <person name="Liu X.D."/>
            <person name="Liao X.Y."/>
            <person name="Jiang Y.T."/>
            <person name="Yu X."/>
            <person name="Hao Y."/>
            <person name="Huang J."/>
            <person name="Zhao X.W."/>
            <person name="Ke S."/>
            <person name="Chen Y.Y."/>
            <person name="Wu W.L."/>
            <person name="Hsu J.L."/>
            <person name="Lin Y.F."/>
            <person name="Huang M.D."/>
            <person name="Li C.Y."/>
            <person name="Huang L."/>
            <person name="Wang Z.W."/>
            <person name="Zhao X."/>
            <person name="Zhong W.Y."/>
            <person name="Peng D.H."/>
            <person name="Ahmad S."/>
            <person name="Lan S."/>
            <person name="Zhang J.S."/>
            <person name="Tsai W.C."/>
            <person name="Van de Peer Y."/>
            <person name="Liu Z.J."/>
        </authorList>
    </citation>
    <scope>NUCLEOTIDE SEQUENCE</scope>
    <source>
        <strain evidence="2">CP</strain>
    </source>
</reference>
<name>A0AAV9DWQ7_ACOCL</name>
<evidence type="ECO:0000313" key="3">
    <source>
        <dbReference type="Proteomes" id="UP001180020"/>
    </source>
</evidence>
<dbReference type="Proteomes" id="UP001180020">
    <property type="component" value="Unassembled WGS sequence"/>
</dbReference>
<dbReference type="EMBL" id="JAUJYO010000011">
    <property type="protein sequence ID" value="KAK1305396.1"/>
    <property type="molecule type" value="Genomic_DNA"/>
</dbReference>
<feature type="region of interest" description="Disordered" evidence="1">
    <location>
        <begin position="205"/>
        <end position="233"/>
    </location>
</feature>
<dbReference type="AlphaFoldDB" id="A0AAV9DWQ7"/>
<accession>A0AAV9DWQ7</accession>
<feature type="region of interest" description="Disordered" evidence="1">
    <location>
        <begin position="1"/>
        <end position="33"/>
    </location>
</feature>